<evidence type="ECO:0000313" key="2">
    <source>
        <dbReference type="Proteomes" id="UP001054945"/>
    </source>
</evidence>
<name>A0AAV4SNX9_CAEEX</name>
<dbReference type="PANTHER" id="PTHR11937">
    <property type="entry name" value="ACTIN"/>
    <property type="match status" value="1"/>
</dbReference>
<evidence type="ECO:0000313" key="1">
    <source>
        <dbReference type="EMBL" id="GIY34966.1"/>
    </source>
</evidence>
<dbReference type="Gene3D" id="3.90.640.10">
    <property type="entry name" value="Actin, Chain A, domain 4"/>
    <property type="match status" value="1"/>
</dbReference>
<dbReference type="Pfam" id="PF00022">
    <property type="entry name" value="Actin"/>
    <property type="match status" value="1"/>
</dbReference>
<keyword evidence="2" id="KW-1185">Reference proteome</keyword>
<comment type="caution">
    <text evidence="1">The sequence shown here is derived from an EMBL/GenBank/DDBJ whole genome shotgun (WGS) entry which is preliminary data.</text>
</comment>
<dbReference type="InterPro" id="IPR043129">
    <property type="entry name" value="ATPase_NBD"/>
</dbReference>
<reference evidence="1 2" key="1">
    <citation type="submission" date="2021-06" db="EMBL/GenBank/DDBJ databases">
        <title>Caerostris extrusa draft genome.</title>
        <authorList>
            <person name="Kono N."/>
            <person name="Arakawa K."/>
        </authorList>
    </citation>
    <scope>NUCLEOTIDE SEQUENCE [LARGE SCALE GENOMIC DNA]</scope>
</reference>
<dbReference type="SUPFAM" id="SSF53067">
    <property type="entry name" value="Actin-like ATPase domain"/>
    <property type="match status" value="1"/>
</dbReference>
<dbReference type="Proteomes" id="UP001054945">
    <property type="component" value="Unassembled WGS sequence"/>
</dbReference>
<proteinExistence type="predicted"/>
<dbReference type="AlphaFoldDB" id="A0AAV4SNX9"/>
<protein>
    <submittedName>
        <fullName evidence="1">Actin-1</fullName>
    </submittedName>
</protein>
<sequence length="96" mass="11082">MLLSAETEIVRDIKETLCFVSKDFVADMKACARDSKTYDQRYIPPDGQIITIGSERFRCPEVLFRPSFLNLTGPGFQNSEFLFEINWQLMKFSAFA</sequence>
<organism evidence="1 2">
    <name type="scientific">Caerostris extrusa</name>
    <name type="common">Bark spider</name>
    <name type="synonym">Caerostris bankana</name>
    <dbReference type="NCBI Taxonomy" id="172846"/>
    <lineage>
        <taxon>Eukaryota</taxon>
        <taxon>Metazoa</taxon>
        <taxon>Ecdysozoa</taxon>
        <taxon>Arthropoda</taxon>
        <taxon>Chelicerata</taxon>
        <taxon>Arachnida</taxon>
        <taxon>Araneae</taxon>
        <taxon>Araneomorphae</taxon>
        <taxon>Entelegynae</taxon>
        <taxon>Araneoidea</taxon>
        <taxon>Araneidae</taxon>
        <taxon>Caerostris</taxon>
    </lineage>
</organism>
<dbReference type="EMBL" id="BPLR01009840">
    <property type="protein sequence ID" value="GIY34966.1"/>
    <property type="molecule type" value="Genomic_DNA"/>
</dbReference>
<dbReference type="InterPro" id="IPR004000">
    <property type="entry name" value="Actin"/>
</dbReference>
<gene>
    <name evidence="1" type="ORF">CEXT_293311</name>
</gene>
<accession>A0AAV4SNX9</accession>